<dbReference type="AlphaFoldDB" id="A0A507D9G8"/>
<name>A0A507D9G8_9FUNG</name>
<organism evidence="1 2">
    <name type="scientific">Synchytrium endobioticum</name>
    <dbReference type="NCBI Taxonomy" id="286115"/>
    <lineage>
        <taxon>Eukaryota</taxon>
        <taxon>Fungi</taxon>
        <taxon>Fungi incertae sedis</taxon>
        <taxon>Chytridiomycota</taxon>
        <taxon>Chytridiomycota incertae sedis</taxon>
        <taxon>Chytridiomycetes</taxon>
        <taxon>Synchytriales</taxon>
        <taxon>Synchytriaceae</taxon>
        <taxon>Synchytrium</taxon>
    </lineage>
</organism>
<dbReference type="EMBL" id="QEAM01000075">
    <property type="protein sequence ID" value="TPX47540.1"/>
    <property type="molecule type" value="Genomic_DNA"/>
</dbReference>
<protein>
    <submittedName>
        <fullName evidence="1">Uncharacterized protein</fullName>
    </submittedName>
</protein>
<evidence type="ECO:0000313" key="1">
    <source>
        <dbReference type="EMBL" id="TPX47540.1"/>
    </source>
</evidence>
<gene>
    <name evidence="1" type="ORF">SeLEV6574_g02619</name>
</gene>
<reference evidence="1 2" key="1">
    <citation type="journal article" date="2019" name="Sci. Rep.">
        <title>Comparative genomics of chytrid fungi reveal insights into the obligate biotrophic and pathogenic lifestyle of Synchytrium endobioticum.</title>
        <authorList>
            <person name="van de Vossenberg B.T.L.H."/>
            <person name="Warris S."/>
            <person name="Nguyen H.D.T."/>
            <person name="van Gent-Pelzer M.P.E."/>
            <person name="Joly D.L."/>
            <person name="van de Geest H.C."/>
            <person name="Bonants P.J.M."/>
            <person name="Smith D.S."/>
            <person name="Levesque C.A."/>
            <person name="van der Lee T.A.J."/>
        </authorList>
    </citation>
    <scope>NUCLEOTIDE SEQUENCE [LARGE SCALE GENOMIC DNA]</scope>
    <source>
        <strain evidence="1 2">LEV6574</strain>
    </source>
</reference>
<proteinExistence type="predicted"/>
<comment type="caution">
    <text evidence="1">The sequence shown here is derived from an EMBL/GenBank/DDBJ whole genome shotgun (WGS) entry which is preliminary data.</text>
</comment>
<sequence>MTAAESTATRVSDVVQQNAETRLQTAEYRRQIDKAKAEATSIRKHVEGKKLRVQHLQDRIKFFRSDVAARC</sequence>
<dbReference type="Proteomes" id="UP000320475">
    <property type="component" value="Unassembled WGS sequence"/>
</dbReference>
<accession>A0A507D9G8</accession>
<evidence type="ECO:0000313" key="2">
    <source>
        <dbReference type="Proteomes" id="UP000320475"/>
    </source>
</evidence>